<keyword evidence="1" id="KW-1133">Transmembrane helix</keyword>
<name>A0A367IX65_RHIAZ</name>
<sequence>MVIGTEIGQTVGYGEVKPASQALNHKLVGKDLVRLALLAKNAIDTYRSKFVLSFLVVGKFFWFFYFECKKETLTLFL</sequence>
<evidence type="ECO:0000313" key="2">
    <source>
        <dbReference type="EMBL" id="RCH82267.1"/>
    </source>
</evidence>
<dbReference type="AlphaFoldDB" id="A0A367IX65"/>
<reference evidence="2 3" key="1">
    <citation type="journal article" date="2018" name="G3 (Bethesda)">
        <title>Phylogenetic and Phylogenomic Definition of Rhizopus Species.</title>
        <authorList>
            <person name="Gryganskyi A.P."/>
            <person name="Golan J."/>
            <person name="Dolatabadi S."/>
            <person name="Mondo S."/>
            <person name="Robb S."/>
            <person name="Idnurm A."/>
            <person name="Muszewska A."/>
            <person name="Steczkiewicz K."/>
            <person name="Masonjones S."/>
            <person name="Liao H.L."/>
            <person name="Gajdeczka M.T."/>
            <person name="Anike F."/>
            <person name="Vuek A."/>
            <person name="Anishchenko I.M."/>
            <person name="Voigt K."/>
            <person name="de Hoog G.S."/>
            <person name="Smith M.E."/>
            <person name="Heitman J."/>
            <person name="Vilgalys R."/>
            <person name="Stajich J.E."/>
        </authorList>
    </citation>
    <scope>NUCLEOTIDE SEQUENCE [LARGE SCALE GENOMIC DNA]</scope>
    <source>
        <strain evidence="2 3">CBS 357.93</strain>
    </source>
</reference>
<dbReference type="EMBL" id="PJQL01003083">
    <property type="protein sequence ID" value="RCH82267.1"/>
    <property type="molecule type" value="Genomic_DNA"/>
</dbReference>
<keyword evidence="1" id="KW-0472">Membrane</keyword>
<protein>
    <submittedName>
        <fullName evidence="2">Uncharacterized protein</fullName>
    </submittedName>
</protein>
<keyword evidence="3" id="KW-1185">Reference proteome</keyword>
<organism evidence="2 3">
    <name type="scientific">Rhizopus azygosporus</name>
    <name type="common">Rhizopus microsporus var. azygosporus</name>
    <dbReference type="NCBI Taxonomy" id="86630"/>
    <lineage>
        <taxon>Eukaryota</taxon>
        <taxon>Fungi</taxon>
        <taxon>Fungi incertae sedis</taxon>
        <taxon>Mucoromycota</taxon>
        <taxon>Mucoromycotina</taxon>
        <taxon>Mucoromycetes</taxon>
        <taxon>Mucorales</taxon>
        <taxon>Mucorineae</taxon>
        <taxon>Rhizopodaceae</taxon>
        <taxon>Rhizopus</taxon>
    </lineage>
</organism>
<proteinExistence type="predicted"/>
<dbReference type="OrthoDB" id="2370938at2759"/>
<feature type="transmembrane region" description="Helical" evidence="1">
    <location>
        <begin position="50"/>
        <end position="66"/>
    </location>
</feature>
<evidence type="ECO:0000256" key="1">
    <source>
        <dbReference type="SAM" id="Phobius"/>
    </source>
</evidence>
<evidence type="ECO:0000313" key="3">
    <source>
        <dbReference type="Proteomes" id="UP000252139"/>
    </source>
</evidence>
<comment type="caution">
    <text evidence="2">The sequence shown here is derived from an EMBL/GenBank/DDBJ whole genome shotgun (WGS) entry which is preliminary data.</text>
</comment>
<accession>A0A367IX65</accession>
<keyword evidence="1" id="KW-0812">Transmembrane</keyword>
<gene>
    <name evidence="2" type="ORF">CU097_007173</name>
</gene>
<dbReference type="Proteomes" id="UP000252139">
    <property type="component" value="Unassembled WGS sequence"/>
</dbReference>